<dbReference type="InterPro" id="IPR036034">
    <property type="entry name" value="PDZ_sf"/>
</dbReference>
<feature type="domain" description="L27" evidence="7">
    <location>
        <begin position="67"/>
        <end position="122"/>
    </location>
</feature>
<evidence type="ECO:0000259" key="6">
    <source>
        <dbReference type="PROSITE" id="PS50106"/>
    </source>
</evidence>
<dbReference type="Pfam" id="PF00018">
    <property type="entry name" value="SH3_1"/>
    <property type="match status" value="1"/>
</dbReference>
<dbReference type="InterPro" id="IPR027417">
    <property type="entry name" value="P-loop_NTPase"/>
</dbReference>
<evidence type="ECO:0000313" key="9">
    <source>
        <dbReference type="Proteomes" id="UP000549394"/>
    </source>
</evidence>
<evidence type="ECO:0000256" key="1">
    <source>
        <dbReference type="ARBA" id="ARBA00007014"/>
    </source>
</evidence>
<feature type="domain" description="Guanylate kinase-like" evidence="5">
    <location>
        <begin position="411"/>
        <end position="591"/>
    </location>
</feature>
<dbReference type="PANTHER" id="PTHR23122">
    <property type="entry name" value="MEMBRANE-ASSOCIATED GUANYLATE KINASE MAGUK"/>
    <property type="match status" value="1"/>
</dbReference>
<dbReference type="InterPro" id="IPR008144">
    <property type="entry name" value="Guanylate_kin-like_dom"/>
</dbReference>
<sequence>MNNLYKKEEKVFFYPFNLLCYYQNIMFRIILRLRVSQLDYEGCNCISKYKDKTQRDIKENKKCKNPFPLGVQKLLNCLQELHLKASGNEIDLLFLSNLLQGEDFQGLMKIHQQVTAPQFSEHKPTHSSASKMVANVVEDLHAIPPTAEARELMTLLCSFSFQGLLEAHDGIAAKAFSPVLPEIPHKVDEDEVSVKILKLLKAPKEPLGATIKKNEKTGCIHVARIMKGGAADRSGVISVGDELREVNDVCTRSMDPNEVVSLLTNPTGPLILKLIPADSDIAIRETHMRVKACFEFDPKKDSTIPCKEAGLAFKRNDILHIVSQEDGTWWQARLDSDSSKRAGLIPSIKRLERQEAAKTLVNTPECERKLSTKFSPKIGKRRRFKKDQEVSDDVIIPTFYEEVDKFTPEKSRNILLAGHALSGRDEILSRLQIKLNNSKYKIPTRYSTNLQPNCSMLPKEDIDRLQQEKLLIDFLDRKQYSICSKLEDARQIIKNGDALLCSVNQQGLKLLRTAEVKPFVIYIKPHSTDCLKSMHKSVLRSPGAKRLNDDGIEEVMVDSSLMENSYGHFFDRTVLNRDIQASTDEILNIINQANTTPCWVPSVWMQ</sequence>
<dbReference type="AlphaFoldDB" id="A0A7I8W749"/>
<dbReference type="Gene3D" id="2.30.30.40">
    <property type="entry name" value="SH3 Domains"/>
    <property type="match status" value="1"/>
</dbReference>
<dbReference type="Pfam" id="PF02828">
    <property type="entry name" value="L27"/>
    <property type="match status" value="1"/>
</dbReference>
<evidence type="ECO:0000259" key="5">
    <source>
        <dbReference type="PROSITE" id="PS50052"/>
    </source>
</evidence>
<dbReference type="InterPro" id="IPR001478">
    <property type="entry name" value="PDZ"/>
</dbReference>
<dbReference type="PROSITE" id="PS50106">
    <property type="entry name" value="PDZ"/>
    <property type="match status" value="1"/>
</dbReference>
<accession>A0A7I8W749</accession>
<dbReference type="SMART" id="SM00326">
    <property type="entry name" value="SH3"/>
    <property type="match status" value="1"/>
</dbReference>
<organism evidence="8 9">
    <name type="scientific">Dimorphilus gyrociliatus</name>
    <dbReference type="NCBI Taxonomy" id="2664684"/>
    <lineage>
        <taxon>Eukaryota</taxon>
        <taxon>Metazoa</taxon>
        <taxon>Spiralia</taxon>
        <taxon>Lophotrochozoa</taxon>
        <taxon>Annelida</taxon>
        <taxon>Polychaeta</taxon>
        <taxon>Polychaeta incertae sedis</taxon>
        <taxon>Dinophilidae</taxon>
        <taxon>Dimorphilus</taxon>
    </lineage>
</organism>
<proteinExistence type="inferred from homology"/>
<evidence type="ECO:0000313" key="8">
    <source>
        <dbReference type="EMBL" id="CAD5124367.1"/>
    </source>
</evidence>
<keyword evidence="9" id="KW-1185">Reference proteome</keyword>
<dbReference type="SMART" id="SM00569">
    <property type="entry name" value="L27"/>
    <property type="match status" value="2"/>
</dbReference>
<dbReference type="SUPFAM" id="SSF101288">
    <property type="entry name" value="L27 domain"/>
    <property type="match status" value="1"/>
</dbReference>
<protein>
    <submittedName>
        <fullName evidence="8">DgyrCDS12657</fullName>
    </submittedName>
</protein>
<dbReference type="OrthoDB" id="439127at2759"/>
<dbReference type="InterPro" id="IPR036028">
    <property type="entry name" value="SH3-like_dom_sf"/>
</dbReference>
<dbReference type="SMART" id="SM00228">
    <property type="entry name" value="PDZ"/>
    <property type="match status" value="1"/>
</dbReference>
<dbReference type="InterPro" id="IPR050716">
    <property type="entry name" value="MAGUK"/>
</dbReference>
<dbReference type="Gene3D" id="1.10.287.650">
    <property type="entry name" value="L27 domain"/>
    <property type="match status" value="2"/>
</dbReference>
<feature type="domain" description="PDZ" evidence="6">
    <location>
        <begin position="196"/>
        <end position="278"/>
    </location>
</feature>
<dbReference type="SUPFAM" id="SSF52540">
    <property type="entry name" value="P-loop containing nucleoside triphosphate hydrolases"/>
    <property type="match status" value="1"/>
</dbReference>
<dbReference type="InterPro" id="IPR004172">
    <property type="entry name" value="L27_dom"/>
</dbReference>
<dbReference type="Pfam" id="PF00595">
    <property type="entry name" value="PDZ"/>
    <property type="match status" value="1"/>
</dbReference>
<dbReference type="Gene3D" id="2.30.42.10">
    <property type="match status" value="1"/>
</dbReference>
<dbReference type="Pfam" id="PF00625">
    <property type="entry name" value="Guanylate_kin"/>
    <property type="match status" value="1"/>
</dbReference>
<name>A0A7I8W749_9ANNE</name>
<evidence type="ECO:0000256" key="2">
    <source>
        <dbReference type="ARBA" id="ARBA00022443"/>
    </source>
</evidence>
<reference evidence="8 9" key="1">
    <citation type="submission" date="2020-08" db="EMBL/GenBank/DDBJ databases">
        <authorList>
            <person name="Hejnol A."/>
        </authorList>
    </citation>
    <scope>NUCLEOTIDE SEQUENCE [LARGE SCALE GENOMIC DNA]</scope>
</reference>
<evidence type="ECO:0000256" key="3">
    <source>
        <dbReference type="PROSITE-ProRule" id="PRU00192"/>
    </source>
</evidence>
<dbReference type="PROSITE" id="PS50002">
    <property type="entry name" value="SH3"/>
    <property type="match status" value="1"/>
</dbReference>
<dbReference type="Gene3D" id="3.40.50.300">
    <property type="entry name" value="P-loop containing nucleotide triphosphate hydrolases"/>
    <property type="match status" value="1"/>
</dbReference>
<dbReference type="InterPro" id="IPR008145">
    <property type="entry name" value="GK/Ca_channel_bsu"/>
</dbReference>
<dbReference type="InterPro" id="IPR036892">
    <property type="entry name" value="L27_dom_sf"/>
</dbReference>
<comment type="similarity">
    <text evidence="1">Belongs to the MAGUK family.</text>
</comment>
<dbReference type="InterPro" id="IPR014775">
    <property type="entry name" value="L27_C"/>
</dbReference>
<dbReference type="EMBL" id="CAJFCJ010000020">
    <property type="protein sequence ID" value="CAD5124367.1"/>
    <property type="molecule type" value="Genomic_DNA"/>
</dbReference>
<dbReference type="InterPro" id="IPR001452">
    <property type="entry name" value="SH3_domain"/>
</dbReference>
<dbReference type="SUPFAM" id="SSF50044">
    <property type="entry name" value="SH3-domain"/>
    <property type="match status" value="1"/>
</dbReference>
<comment type="caution">
    <text evidence="8">The sequence shown here is derived from an EMBL/GenBank/DDBJ whole genome shotgun (WGS) entry which is preliminary data.</text>
</comment>
<dbReference type="CDD" id="cd11862">
    <property type="entry name" value="SH3_MPP"/>
    <property type="match status" value="1"/>
</dbReference>
<evidence type="ECO:0000259" key="4">
    <source>
        <dbReference type="PROSITE" id="PS50002"/>
    </source>
</evidence>
<keyword evidence="2 3" id="KW-0728">SH3 domain</keyword>
<dbReference type="PROSITE" id="PS51022">
    <property type="entry name" value="L27"/>
    <property type="match status" value="1"/>
</dbReference>
<evidence type="ECO:0000259" key="7">
    <source>
        <dbReference type="PROSITE" id="PS51022"/>
    </source>
</evidence>
<dbReference type="PROSITE" id="PS50052">
    <property type="entry name" value="GUANYLATE_KINASE_2"/>
    <property type="match status" value="1"/>
</dbReference>
<dbReference type="SUPFAM" id="SSF50156">
    <property type="entry name" value="PDZ domain-like"/>
    <property type="match status" value="1"/>
</dbReference>
<gene>
    <name evidence="8" type="ORF">DGYR_LOCUS11917</name>
</gene>
<feature type="domain" description="SH3" evidence="4">
    <location>
        <begin position="285"/>
        <end position="355"/>
    </location>
</feature>
<dbReference type="Proteomes" id="UP000549394">
    <property type="component" value="Unassembled WGS sequence"/>
</dbReference>